<evidence type="ECO:0000256" key="2">
    <source>
        <dbReference type="ARBA" id="ARBA00023002"/>
    </source>
</evidence>
<dbReference type="Proteomes" id="UP000654947">
    <property type="component" value="Unassembled WGS sequence"/>
</dbReference>
<feature type="binding site" evidence="10">
    <location>
        <begin position="125"/>
        <end position="128"/>
    </location>
    <ligand>
        <name>NAD(+)</name>
        <dbReference type="ChEBI" id="CHEBI:57540"/>
    </ligand>
</feature>
<dbReference type="RefSeq" id="WP_193518126.1">
    <property type="nucleotide sequence ID" value="NZ_BMXL01000015.1"/>
</dbReference>
<feature type="binding site" evidence="9">
    <location>
        <position position="130"/>
    </location>
    <ligand>
        <name>glycerol</name>
        <dbReference type="ChEBI" id="CHEBI:17754"/>
    </ligand>
</feature>
<dbReference type="PANTHER" id="PTHR43616:SF5">
    <property type="entry name" value="GLYCEROL DEHYDROGENASE 1"/>
    <property type="match status" value="1"/>
</dbReference>
<organism evidence="12 13">
    <name type="scientific">Nocardiopsis kunsanensis</name>
    <dbReference type="NCBI Taxonomy" id="141693"/>
    <lineage>
        <taxon>Bacteria</taxon>
        <taxon>Bacillati</taxon>
        <taxon>Actinomycetota</taxon>
        <taxon>Actinomycetes</taxon>
        <taxon>Streptosporangiales</taxon>
        <taxon>Nocardiopsidaceae</taxon>
        <taxon>Nocardiopsis</taxon>
    </lineage>
</organism>
<comment type="caution">
    <text evidence="12">The sequence shown here is derived from an EMBL/GenBank/DDBJ whole genome shotgun (WGS) entry which is preliminary data.</text>
</comment>
<dbReference type="CDD" id="cd08170">
    <property type="entry name" value="GlyDH"/>
    <property type="match status" value="1"/>
</dbReference>
<dbReference type="InterPro" id="IPR016205">
    <property type="entry name" value="Glycerol_DH"/>
</dbReference>
<dbReference type="AlphaFoldDB" id="A0A918XES6"/>
<feature type="binding site" evidence="8">
    <location>
        <position position="180"/>
    </location>
    <ligand>
        <name>glycerol</name>
        <dbReference type="ChEBI" id="CHEBI:17754"/>
    </ligand>
</feature>
<keyword evidence="2" id="KW-0560">Oxidoreductase</keyword>
<feature type="binding site" evidence="10">
    <location>
        <position position="134"/>
    </location>
    <ligand>
        <name>NAD(+)</name>
        <dbReference type="ChEBI" id="CHEBI:57540"/>
    </ligand>
</feature>
<evidence type="ECO:0000256" key="7">
    <source>
        <dbReference type="ARBA" id="ARBA00049006"/>
    </source>
</evidence>
<feature type="binding site" evidence="10">
    <location>
        <begin position="103"/>
        <end position="107"/>
    </location>
    <ligand>
        <name>NAD(+)</name>
        <dbReference type="ChEBI" id="CHEBI:57540"/>
    </ligand>
</feature>
<keyword evidence="1 8" id="KW-0479">Metal-binding</keyword>
<keyword evidence="8" id="KW-0862">Zinc</keyword>
<feature type="binding site" evidence="8">
    <location>
        <position position="263"/>
    </location>
    <ligand>
        <name>glycerol</name>
        <dbReference type="ChEBI" id="CHEBI:17754"/>
    </ligand>
</feature>
<feature type="binding site" evidence="10">
    <location>
        <position position="136"/>
    </location>
    <ligand>
        <name>NAD(+)</name>
        <dbReference type="ChEBI" id="CHEBI:57540"/>
    </ligand>
</feature>
<evidence type="ECO:0000313" key="13">
    <source>
        <dbReference type="Proteomes" id="UP000654947"/>
    </source>
</evidence>
<accession>A0A918XES6</accession>
<feature type="domain" description="Alcohol dehydrogenase iron-type/glycerol dehydrogenase GldA" evidence="11">
    <location>
        <begin position="16"/>
        <end position="163"/>
    </location>
</feature>
<evidence type="ECO:0000256" key="1">
    <source>
        <dbReference type="ARBA" id="ARBA00022723"/>
    </source>
</evidence>
<dbReference type="Gene3D" id="3.40.50.1970">
    <property type="match status" value="1"/>
</dbReference>
<dbReference type="InterPro" id="IPR001670">
    <property type="entry name" value="ADH_Fe/GldA"/>
</dbReference>
<dbReference type="GO" id="GO:0046872">
    <property type="term" value="F:metal ion binding"/>
    <property type="evidence" value="ECO:0007669"/>
    <property type="project" value="UniProtKB-KW"/>
</dbReference>
<dbReference type="PIRSF" id="PIRSF000112">
    <property type="entry name" value="Glycerol_dehydrogenase"/>
    <property type="match status" value="1"/>
</dbReference>
<reference evidence="12 13" key="1">
    <citation type="journal article" date="2014" name="Int. J. Syst. Evol. Microbiol.">
        <title>Complete genome sequence of Corynebacterium casei LMG S-19264T (=DSM 44701T), isolated from a smear-ripened cheese.</title>
        <authorList>
            <consortium name="US DOE Joint Genome Institute (JGI-PGF)"/>
            <person name="Walter F."/>
            <person name="Albersmeier A."/>
            <person name="Kalinowski J."/>
            <person name="Ruckert C."/>
        </authorList>
    </citation>
    <scope>NUCLEOTIDE SEQUENCE [LARGE SCALE GENOMIC DNA]</scope>
    <source>
        <strain evidence="12 13">KCTC 19473</strain>
    </source>
</reference>
<name>A0A918XES6_9ACTN</name>
<evidence type="ECO:0000256" key="4">
    <source>
        <dbReference type="ARBA" id="ARBA00037918"/>
    </source>
</evidence>
<dbReference type="EC" id="1.1.1.6" evidence="5"/>
<evidence type="ECO:0000256" key="10">
    <source>
        <dbReference type="PIRSR" id="PIRSR000112-3"/>
    </source>
</evidence>
<dbReference type="Gene3D" id="1.20.1090.10">
    <property type="entry name" value="Dehydroquinate synthase-like - alpha domain"/>
    <property type="match status" value="1"/>
</dbReference>
<gene>
    <name evidence="12" type="ORF">GCM10007147_28900</name>
</gene>
<comment type="cofactor">
    <cofactor evidence="8">
        <name>Zn(2+)</name>
        <dbReference type="ChEBI" id="CHEBI:29105"/>
    </cofactor>
    <text evidence="8">Binds 1 zinc ion per subunit.</text>
</comment>
<dbReference type="Pfam" id="PF00465">
    <property type="entry name" value="Fe-ADH"/>
    <property type="match status" value="1"/>
</dbReference>
<proteinExistence type="predicted"/>
<dbReference type="GO" id="GO:0008888">
    <property type="term" value="F:glycerol dehydrogenase (NAD+) activity"/>
    <property type="evidence" value="ECO:0007669"/>
    <property type="project" value="UniProtKB-EC"/>
</dbReference>
<dbReference type="EMBL" id="BMXL01000015">
    <property type="protein sequence ID" value="GHD28755.1"/>
    <property type="molecule type" value="Genomic_DNA"/>
</dbReference>
<evidence type="ECO:0000259" key="11">
    <source>
        <dbReference type="Pfam" id="PF00465"/>
    </source>
</evidence>
<dbReference type="NCBIfam" id="NF006941">
    <property type="entry name" value="PRK09423.1"/>
    <property type="match status" value="1"/>
</dbReference>
<keyword evidence="3 10" id="KW-0520">NAD</keyword>
<evidence type="ECO:0000256" key="5">
    <source>
        <dbReference type="ARBA" id="ARBA00039147"/>
    </source>
</evidence>
<sequence>MAENTDRTPVSVFASPGRYVQGRGALGRLGTLMEGLGSRRPLVLTDDVVRGLTEQVLTGSFAQADLPLAFERFGGMPTSAEADRVSGVIDEGGHDAVIGLGGGTAIDTAKAAGDNAGVPWVSAATVASTDAPTSALSVVYTESGSFESYRFYSRNPALVVVDTQYVAEAPVRFLSAGVGDALATWIEARAVRRAHSPNMVGGLPTHAGSTLAELSWNLLWRSALPALEAVEKNLVTQDVEAIVEATTLLSGLGFESGGLAAAHAIHDGLTAVDQTHHFTHGEKVNIGSLTQLVLEGAPASEIDPFAEFTARVGLPTTLTEAGLGGADETVLDEVVRAAMAPSETIHNLAFEPTHRDVRDALRAVEGVGRRARERVGLGEPTPEDYT</sequence>
<dbReference type="SUPFAM" id="SSF56796">
    <property type="entry name" value="Dehydroquinate synthase-like"/>
    <property type="match status" value="1"/>
</dbReference>
<feature type="binding site" evidence="10">
    <location>
        <position position="140"/>
    </location>
    <ligand>
        <name>NAD(+)</name>
        <dbReference type="ChEBI" id="CHEBI:57540"/>
    </ligand>
</feature>
<evidence type="ECO:0000256" key="9">
    <source>
        <dbReference type="PIRSR" id="PIRSR000112-2"/>
    </source>
</evidence>
<keyword evidence="13" id="KW-1185">Reference proteome</keyword>
<evidence type="ECO:0000256" key="6">
    <source>
        <dbReference type="ARBA" id="ARBA00040132"/>
    </source>
</evidence>
<dbReference type="PANTHER" id="PTHR43616">
    <property type="entry name" value="GLYCEROL DEHYDROGENASE"/>
    <property type="match status" value="1"/>
</dbReference>
<comment type="catalytic activity">
    <reaction evidence="7">
        <text>glycerol + NAD(+) = dihydroxyacetone + NADH + H(+)</text>
        <dbReference type="Rhea" id="RHEA:13769"/>
        <dbReference type="ChEBI" id="CHEBI:15378"/>
        <dbReference type="ChEBI" id="CHEBI:16016"/>
        <dbReference type="ChEBI" id="CHEBI:17754"/>
        <dbReference type="ChEBI" id="CHEBI:57540"/>
        <dbReference type="ChEBI" id="CHEBI:57945"/>
        <dbReference type="EC" id="1.1.1.6"/>
    </reaction>
</comment>
<evidence type="ECO:0000256" key="3">
    <source>
        <dbReference type="ARBA" id="ARBA00023027"/>
    </source>
</evidence>
<evidence type="ECO:0000313" key="12">
    <source>
        <dbReference type="EMBL" id="GHD28755.1"/>
    </source>
</evidence>
<protein>
    <recommendedName>
        <fullName evidence="6">Glycerol dehydrogenase</fullName>
        <ecNumber evidence="5">1.1.1.6</ecNumber>
    </recommendedName>
</protein>
<comment type="pathway">
    <text evidence="4">Polyol metabolism; glycerol fermentation; glycerone phosphate from glycerol (oxidative route): step 1/2.</text>
</comment>
<feature type="binding site" evidence="8">
    <location>
        <position position="280"/>
    </location>
    <ligand>
        <name>glycerol</name>
        <dbReference type="ChEBI" id="CHEBI:17754"/>
    </ligand>
</feature>
<evidence type="ECO:0000256" key="8">
    <source>
        <dbReference type="PIRSR" id="PIRSR000112-1"/>
    </source>
</evidence>